<feature type="transmembrane region" description="Helical" evidence="1">
    <location>
        <begin position="70"/>
        <end position="91"/>
    </location>
</feature>
<accession>A0A0F8YZJ5</accession>
<feature type="transmembrane region" description="Helical" evidence="1">
    <location>
        <begin position="97"/>
        <end position="117"/>
    </location>
</feature>
<protein>
    <submittedName>
        <fullName evidence="2">Uncharacterized protein</fullName>
    </submittedName>
</protein>
<keyword evidence="1" id="KW-1133">Transmembrane helix</keyword>
<reference evidence="2" key="1">
    <citation type="journal article" date="2015" name="Nature">
        <title>Complex archaea that bridge the gap between prokaryotes and eukaryotes.</title>
        <authorList>
            <person name="Spang A."/>
            <person name="Saw J.H."/>
            <person name="Jorgensen S.L."/>
            <person name="Zaremba-Niedzwiedzka K."/>
            <person name="Martijn J."/>
            <person name="Lind A.E."/>
            <person name="van Eijk R."/>
            <person name="Schleper C."/>
            <person name="Guy L."/>
            <person name="Ettema T.J."/>
        </authorList>
    </citation>
    <scope>NUCLEOTIDE SEQUENCE</scope>
</reference>
<name>A0A0F8YZJ5_9ZZZZ</name>
<evidence type="ECO:0000313" key="2">
    <source>
        <dbReference type="EMBL" id="KKK59514.1"/>
    </source>
</evidence>
<keyword evidence="1" id="KW-0812">Transmembrane</keyword>
<evidence type="ECO:0000256" key="1">
    <source>
        <dbReference type="SAM" id="Phobius"/>
    </source>
</evidence>
<sequence>MQNLPNQKFIGSIEDYTLVHYECSTKHEGTRGLLFATDLGLIYDPPDNEPAYMLYNDILNFKKIERGDKIYHRLMFHLYPILLIIAFILWMDDINATLQNLLMFSLLPLIVLGRYFIRYLNYLEFDYFIDHRHIAKVRFKLRFVDMIFMY</sequence>
<keyword evidence="1" id="KW-0472">Membrane</keyword>
<feature type="non-terminal residue" evidence="2">
    <location>
        <position position="150"/>
    </location>
</feature>
<gene>
    <name evidence="2" type="ORF">LCGC14_3033630</name>
</gene>
<organism evidence="2">
    <name type="scientific">marine sediment metagenome</name>
    <dbReference type="NCBI Taxonomy" id="412755"/>
    <lineage>
        <taxon>unclassified sequences</taxon>
        <taxon>metagenomes</taxon>
        <taxon>ecological metagenomes</taxon>
    </lineage>
</organism>
<dbReference type="EMBL" id="LAZR01063441">
    <property type="protein sequence ID" value="KKK59514.1"/>
    <property type="molecule type" value="Genomic_DNA"/>
</dbReference>
<dbReference type="AlphaFoldDB" id="A0A0F8YZJ5"/>
<proteinExistence type="predicted"/>
<comment type="caution">
    <text evidence="2">The sequence shown here is derived from an EMBL/GenBank/DDBJ whole genome shotgun (WGS) entry which is preliminary data.</text>
</comment>